<dbReference type="EMBL" id="WODC01000009">
    <property type="protein sequence ID" value="MUM78524.1"/>
    <property type="molecule type" value="Genomic_DNA"/>
</dbReference>
<dbReference type="PANTHER" id="PTHR30469">
    <property type="entry name" value="MULTIDRUG RESISTANCE PROTEIN MDTA"/>
    <property type="match status" value="1"/>
</dbReference>
<evidence type="ECO:0000256" key="1">
    <source>
        <dbReference type="ARBA" id="ARBA00009477"/>
    </source>
</evidence>
<keyword evidence="5" id="KW-1185">Reference proteome</keyword>
<feature type="signal peptide" evidence="2">
    <location>
        <begin position="1"/>
        <end position="36"/>
    </location>
</feature>
<dbReference type="Proteomes" id="UP000461162">
    <property type="component" value="Unassembled WGS sequence"/>
</dbReference>
<gene>
    <name evidence="4" type="ORF">GKC30_12845</name>
</gene>
<accession>A0A7K1KR09</accession>
<name>A0A7K1KR09_9BACT</name>
<sequence length="291" mass="31383">MVSSKPPCHVFPVRSFQAVRVLFALFALLVPLTAQAGSAELEAVPVQLHGVGAMTTPGSDGQRAQIVAIRQAVISSELAGRITALHFREGERFKKGDILVSYDSALFRARLDRAVQAEAAALKRLNVAQELRDLDSISVADYEQAKSDLSVARAETSAERVMVNRCQIAAPFSGRVGETYVRASEHVAEGTKLFSIYDDSAFEVEAIVPSRWLAWIKPGHPMTIAVDETGASHQARVLRMAGVVDPVSQSVKIVALIEGPRNEQGGMPLMPGMSGTVFVVPPQPVQSETIR</sequence>
<evidence type="ECO:0000313" key="4">
    <source>
        <dbReference type="EMBL" id="MUM78524.1"/>
    </source>
</evidence>
<evidence type="ECO:0000259" key="3">
    <source>
        <dbReference type="Pfam" id="PF25917"/>
    </source>
</evidence>
<reference evidence="4 5" key="1">
    <citation type="submission" date="2019-11" db="EMBL/GenBank/DDBJ databases">
        <title>Pseudodesulfovibrio alkaliphilus, sp. nov., an alkaliphilic sulfate-reducing bacteria from mud volcano of Taman peninsula, Russia.</title>
        <authorList>
            <person name="Frolova A."/>
            <person name="Merkel A.Y."/>
            <person name="Slobodkin A.I."/>
        </authorList>
    </citation>
    <scope>NUCLEOTIDE SEQUENCE [LARGE SCALE GENOMIC DNA]</scope>
    <source>
        <strain evidence="4 5">F-1</strain>
    </source>
</reference>
<dbReference type="Pfam" id="PF25917">
    <property type="entry name" value="BSH_RND"/>
    <property type="match status" value="1"/>
</dbReference>
<comment type="similarity">
    <text evidence="1">Belongs to the membrane fusion protein (MFP) (TC 8.A.1) family.</text>
</comment>
<dbReference type="InterPro" id="IPR058625">
    <property type="entry name" value="MdtA-like_BSH"/>
</dbReference>
<dbReference type="AlphaFoldDB" id="A0A7K1KR09"/>
<comment type="caution">
    <text evidence="4">The sequence shown here is derived from an EMBL/GenBank/DDBJ whole genome shotgun (WGS) entry which is preliminary data.</text>
</comment>
<evidence type="ECO:0000313" key="5">
    <source>
        <dbReference type="Proteomes" id="UP000461162"/>
    </source>
</evidence>
<dbReference type="PANTHER" id="PTHR30469:SF15">
    <property type="entry name" value="HLYD FAMILY OF SECRETION PROTEINS"/>
    <property type="match status" value="1"/>
</dbReference>
<dbReference type="Gene3D" id="2.40.30.170">
    <property type="match status" value="1"/>
</dbReference>
<keyword evidence="2" id="KW-0732">Signal</keyword>
<dbReference type="Gene3D" id="2.40.50.100">
    <property type="match status" value="1"/>
</dbReference>
<feature type="domain" description="Multidrug resistance protein MdtA-like barrel-sandwich hybrid" evidence="3">
    <location>
        <begin position="70"/>
        <end position="195"/>
    </location>
</feature>
<feature type="chain" id="PRO_5029612102" evidence="2">
    <location>
        <begin position="37"/>
        <end position="291"/>
    </location>
</feature>
<organism evidence="4 5">
    <name type="scientific">Pseudodesulfovibrio alkaliphilus</name>
    <dbReference type="NCBI Taxonomy" id="2661613"/>
    <lineage>
        <taxon>Bacteria</taxon>
        <taxon>Pseudomonadati</taxon>
        <taxon>Thermodesulfobacteriota</taxon>
        <taxon>Desulfovibrionia</taxon>
        <taxon>Desulfovibrionales</taxon>
        <taxon>Desulfovibrionaceae</taxon>
    </lineage>
</organism>
<evidence type="ECO:0000256" key="2">
    <source>
        <dbReference type="SAM" id="SignalP"/>
    </source>
</evidence>
<dbReference type="Gene3D" id="1.10.287.470">
    <property type="entry name" value="Helix hairpin bin"/>
    <property type="match status" value="1"/>
</dbReference>
<dbReference type="NCBIfam" id="TIGR01730">
    <property type="entry name" value="RND_mfp"/>
    <property type="match status" value="1"/>
</dbReference>
<dbReference type="SUPFAM" id="SSF111369">
    <property type="entry name" value="HlyD-like secretion proteins"/>
    <property type="match status" value="1"/>
</dbReference>
<dbReference type="InterPro" id="IPR006143">
    <property type="entry name" value="RND_pump_MFP"/>
</dbReference>
<dbReference type="GO" id="GO:1990281">
    <property type="term" value="C:efflux pump complex"/>
    <property type="evidence" value="ECO:0007669"/>
    <property type="project" value="TreeGrafter"/>
</dbReference>
<proteinExistence type="inferred from homology"/>
<dbReference type="GO" id="GO:0015562">
    <property type="term" value="F:efflux transmembrane transporter activity"/>
    <property type="evidence" value="ECO:0007669"/>
    <property type="project" value="TreeGrafter"/>
</dbReference>
<protein>
    <submittedName>
        <fullName evidence="4">Efflux RND transporter periplasmic adaptor subunit</fullName>
    </submittedName>
</protein>